<keyword evidence="4" id="KW-1185">Reference proteome</keyword>
<evidence type="ECO:0000313" key="3">
    <source>
        <dbReference type="EMBL" id="MBS9338464.1"/>
    </source>
</evidence>
<feature type="coiled-coil region" evidence="1">
    <location>
        <begin position="333"/>
        <end position="360"/>
    </location>
</feature>
<gene>
    <name evidence="3" type="primary">asp3</name>
    <name evidence="3" type="ORF">G6R29_02275</name>
</gene>
<dbReference type="InterPro" id="IPR022259">
    <property type="entry name" value="Acessory_Sec_prot_Asp3"/>
</dbReference>
<accession>A0ABS5QZ46</accession>
<dbReference type="RefSeq" id="WP_213808744.1">
    <property type="nucleotide sequence ID" value="NZ_JAAMFK010000002.1"/>
</dbReference>
<dbReference type="NCBIfam" id="TIGR03711">
    <property type="entry name" value="acc_sec_asp3"/>
    <property type="match status" value="1"/>
</dbReference>
<organism evidence="3 4">
    <name type="scientific">Fructobacillus broussonetiae</name>
    <dbReference type="NCBI Taxonomy" id="2713173"/>
    <lineage>
        <taxon>Bacteria</taxon>
        <taxon>Bacillati</taxon>
        <taxon>Bacillota</taxon>
        <taxon>Bacilli</taxon>
        <taxon>Lactobacillales</taxon>
        <taxon>Lactobacillaceae</taxon>
        <taxon>Fructobacillus</taxon>
    </lineage>
</organism>
<keyword evidence="1" id="KW-0175">Coiled coil</keyword>
<dbReference type="Proteomes" id="UP001519504">
    <property type="component" value="Unassembled WGS sequence"/>
</dbReference>
<reference evidence="3 4" key="1">
    <citation type="submission" date="2020-02" db="EMBL/GenBank/DDBJ databases">
        <title>Fructobacillus sp. isolated from paper mulberry of Taiwan.</title>
        <authorList>
            <person name="Lin S.-T."/>
        </authorList>
    </citation>
    <scope>NUCLEOTIDE SEQUENCE [LARGE SCALE GENOMIC DNA]</scope>
    <source>
        <strain evidence="3 4">M2-14</strain>
    </source>
</reference>
<evidence type="ECO:0000256" key="2">
    <source>
        <dbReference type="SAM" id="MobiDB-lite"/>
    </source>
</evidence>
<proteinExistence type="predicted"/>
<protein>
    <submittedName>
        <fullName evidence="3">Accessory Sec system protein Asp3</fullName>
    </submittedName>
</protein>
<evidence type="ECO:0000313" key="4">
    <source>
        <dbReference type="Proteomes" id="UP001519504"/>
    </source>
</evidence>
<sequence length="414" mass="46957">MQYQIYWQPQTKLHELQGAVVDFVKENEVRYQNHFLPSGQPIASCFSDKNYFYERQMATLPELVEGKAYHTVLRSENSKTMHAYLAWVFFDQSGQTIKTLYQNGPEMTLTVPRGTHSYRLDLLSAGSGAFTFQEITIAPKVDGILVDGDQAVTEHLMAYLDMPETLASKTLRVILTEPELDRINYPVNAVQPSPQAVLYLATDLVHCQSYYDEKVLGIINQSKKQAKAKYVEFVGYGPISALTALLYRRAVKNATAVLPEGKNLELPAGHRTLSYGLQAFLDDVPGKVEELRSADDEVLVNKVLADNPSPLKAPETRADLLSSLTYLDWPLSKKEEKARAKEAKRAVKAAEKEVDEQAVIDQSEYETNDDATVFERRKHMKEIRKQQAQKLVDKKQHTGSSQQRLQEFFVKNRH</sequence>
<comment type="caution">
    <text evidence="3">The sequence shown here is derived from an EMBL/GenBank/DDBJ whole genome shotgun (WGS) entry which is preliminary data.</text>
</comment>
<dbReference type="Pfam" id="PF15432">
    <property type="entry name" value="Sec-ASP3"/>
    <property type="match status" value="1"/>
</dbReference>
<dbReference type="EMBL" id="JAAMFK010000002">
    <property type="protein sequence ID" value="MBS9338464.1"/>
    <property type="molecule type" value="Genomic_DNA"/>
</dbReference>
<name>A0ABS5QZ46_9LACO</name>
<evidence type="ECO:0000256" key="1">
    <source>
        <dbReference type="SAM" id="Coils"/>
    </source>
</evidence>
<feature type="region of interest" description="Disordered" evidence="2">
    <location>
        <begin position="384"/>
        <end position="414"/>
    </location>
</feature>